<protein>
    <recommendedName>
        <fullName evidence="3">LysM domain-containing protein</fullName>
    </recommendedName>
</protein>
<comment type="caution">
    <text evidence="4">The sequence shown here is derived from an EMBL/GenBank/DDBJ whole genome shotgun (WGS) entry which is preliminary data.</text>
</comment>
<dbReference type="SUPFAM" id="SSF54106">
    <property type="entry name" value="LysM domain"/>
    <property type="match status" value="1"/>
</dbReference>
<reference evidence="4 5" key="1">
    <citation type="submission" date="2019-06" db="EMBL/GenBank/DDBJ databases">
        <title>Whole genome shotgun sequence of Cellulomonas uda NBRC 3747.</title>
        <authorList>
            <person name="Hosoyama A."/>
            <person name="Uohara A."/>
            <person name="Ohji S."/>
            <person name="Ichikawa N."/>
        </authorList>
    </citation>
    <scope>NUCLEOTIDE SEQUENCE [LARGE SCALE GENOMIC DNA]</scope>
    <source>
        <strain evidence="4 5">NBRC 3747</strain>
    </source>
</reference>
<dbReference type="SMART" id="SM00257">
    <property type="entry name" value="LysM"/>
    <property type="match status" value="1"/>
</dbReference>
<dbReference type="Gene3D" id="3.10.350.10">
    <property type="entry name" value="LysM domain"/>
    <property type="match status" value="1"/>
</dbReference>
<feature type="domain" description="LysM" evidence="3">
    <location>
        <begin position="84"/>
        <end position="134"/>
    </location>
</feature>
<dbReference type="AlphaFoldDB" id="A0A4Y3K9R5"/>
<feature type="transmembrane region" description="Helical" evidence="2">
    <location>
        <begin position="53"/>
        <end position="75"/>
    </location>
</feature>
<feature type="compositionally biased region" description="Low complexity" evidence="1">
    <location>
        <begin position="29"/>
        <end position="40"/>
    </location>
</feature>
<dbReference type="CDD" id="cd00118">
    <property type="entry name" value="LysM"/>
    <property type="match status" value="1"/>
</dbReference>
<evidence type="ECO:0000313" key="4">
    <source>
        <dbReference type="EMBL" id="GEA80154.1"/>
    </source>
</evidence>
<dbReference type="InterPro" id="IPR018392">
    <property type="entry name" value="LysM"/>
</dbReference>
<dbReference type="RefSeq" id="WP_166772116.1">
    <property type="nucleotide sequence ID" value="NZ_BJLP01000006.1"/>
</dbReference>
<sequence length="137" mass="14027">MSAMVIGPDMIGAGRRAGRPARASRDRAAALAAPTAGRSAGEAPLRLTRRGRAVVTVLALALSGMAFVLGSHAAAGATSDATVERYVVRTGDTLWDIAASSRAAGESVQHQVRELVRVNGMSGTHVDAGQELVVPRG</sequence>
<gene>
    <name evidence="4" type="ORF">CUD01_05980</name>
</gene>
<keyword evidence="2" id="KW-1133">Transmembrane helix</keyword>
<evidence type="ECO:0000256" key="2">
    <source>
        <dbReference type="SAM" id="Phobius"/>
    </source>
</evidence>
<keyword evidence="2" id="KW-0812">Transmembrane</keyword>
<organism evidence="4 5">
    <name type="scientific">Cellulomonas uda</name>
    <dbReference type="NCBI Taxonomy" id="1714"/>
    <lineage>
        <taxon>Bacteria</taxon>
        <taxon>Bacillati</taxon>
        <taxon>Actinomycetota</taxon>
        <taxon>Actinomycetes</taxon>
        <taxon>Micrococcales</taxon>
        <taxon>Cellulomonadaceae</taxon>
        <taxon>Cellulomonas</taxon>
    </lineage>
</organism>
<feature type="region of interest" description="Disordered" evidence="1">
    <location>
        <begin position="15"/>
        <end position="40"/>
    </location>
</feature>
<dbReference type="Pfam" id="PF01476">
    <property type="entry name" value="LysM"/>
    <property type="match status" value="1"/>
</dbReference>
<keyword evidence="5" id="KW-1185">Reference proteome</keyword>
<evidence type="ECO:0000259" key="3">
    <source>
        <dbReference type="PROSITE" id="PS51782"/>
    </source>
</evidence>
<dbReference type="PROSITE" id="PS51782">
    <property type="entry name" value="LYSM"/>
    <property type="match status" value="1"/>
</dbReference>
<keyword evidence="2" id="KW-0472">Membrane</keyword>
<dbReference type="Proteomes" id="UP000315842">
    <property type="component" value="Unassembled WGS sequence"/>
</dbReference>
<evidence type="ECO:0000256" key="1">
    <source>
        <dbReference type="SAM" id="MobiDB-lite"/>
    </source>
</evidence>
<accession>A0A4Y3K9R5</accession>
<name>A0A4Y3K9R5_CELUD</name>
<dbReference type="EMBL" id="BJLP01000006">
    <property type="protein sequence ID" value="GEA80154.1"/>
    <property type="molecule type" value="Genomic_DNA"/>
</dbReference>
<dbReference type="InterPro" id="IPR036779">
    <property type="entry name" value="LysM_dom_sf"/>
</dbReference>
<proteinExistence type="predicted"/>
<evidence type="ECO:0000313" key="5">
    <source>
        <dbReference type="Proteomes" id="UP000315842"/>
    </source>
</evidence>